<evidence type="ECO:0000256" key="1">
    <source>
        <dbReference type="SAM" id="Phobius"/>
    </source>
</evidence>
<feature type="transmembrane region" description="Helical" evidence="1">
    <location>
        <begin position="55"/>
        <end position="75"/>
    </location>
</feature>
<accession>A0A1G8X7K0</accession>
<name>A0A1G8X7K0_9EURY</name>
<keyword evidence="1" id="KW-1133">Transmembrane helix</keyword>
<keyword evidence="1" id="KW-0812">Transmembrane</keyword>
<evidence type="ECO:0000313" key="3">
    <source>
        <dbReference type="Proteomes" id="UP000198856"/>
    </source>
</evidence>
<protein>
    <submittedName>
        <fullName evidence="2">Uncharacterized protein</fullName>
    </submittedName>
</protein>
<organism evidence="2 3">
    <name type="scientific">Halovenus aranensis</name>
    <dbReference type="NCBI Taxonomy" id="890420"/>
    <lineage>
        <taxon>Archaea</taxon>
        <taxon>Methanobacteriati</taxon>
        <taxon>Methanobacteriota</taxon>
        <taxon>Stenosarchaea group</taxon>
        <taxon>Halobacteria</taxon>
        <taxon>Halobacteriales</taxon>
        <taxon>Haloarculaceae</taxon>
        <taxon>Halovenus</taxon>
    </lineage>
</organism>
<gene>
    <name evidence="2" type="ORF">SAMN05216226_110154</name>
</gene>
<evidence type="ECO:0000313" key="2">
    <source>
        <dbReference type="EMBL" id="SDJ86638.1"/>
    </source>
</evidence>
<keyword evidence="3" id="KW-1185">Reference proteome</keyword>
<feature type="transmembrane region" description="Helical" evidence="1">
    <location>
        <begin position="9"/>
        <end position="35"/>
    </location>
</feature>
<dbReference type="Proteomes" id="UP000198856">
    <property type="component" value="Unassembled WGS sequence"/>
</dbReference>
<keyword evidence="1" id="KW-0472">Membrane</keyword>
<proteinExistence type="predicted"/>
<dbReference type="EMBL" id="FNFC01000010">
    <property type="protein sequence ID" value="SDJ86638.1"/>
    <property type="molecule type" value="Genomic_DNA"/>
</dbReference>
<reference evidence="2 3" key="1">
    <citation type="submission" date="2016-10" db="EMBL/GenBank/DDBJ databases">
        <authorList>
            <person name="de Groot N.N."/>
        </authorList>
    </citation>
    <scope>NUCLEOTIDE SEQUENCE [LARGE SCALE GENOMIC DNA]</scope>
    <source>
        <strain evidence="2 3">IBRC-M10015</strain>
    </source>
</reference>
<dbReference type="AlphaFoldDB" id="A0A1G8X7K0"/>
<sequence length="84" mass="8576">MSHGSNTPVYLVVGLLVGNIAYLLSLVIMSELIGVAPAEVFTGPFGEATRSIISAWRGVGILLGAVDVLAVLAAISRLAGGGRR</sequence>